<evidence type="ECO:0000256" key="2">
    <source>
        <dbReference type="ARBA" id="ARBA00001974"/>
    </source>
</evidence>
<evidence type="ECO:0000256" key="1">
    <source>
        <dbReference type="ARBA" id="ARBA00001924"/>
    </source>
</evidence>
<dbReference type="InterPro" id="IPR036318">
    <property type="entry name" value="FAD-bd_PCMH-like_sf"/>
</dbReference>
<evidence type="ECO:0000259" key="14">
    <source>
        <dbReference type="PROSITE" id="PS51387"/>
    </source>
</evidence>
<feature type="domain" description="2Fe-2S ferredoxin-type" evidence="13">
    <location>
        <begin position="55"/>
        <end position="143"/>
    </location>
</feature>
<dbReference type="InterPro" id="IPR012675">
    <property type="entry name" value="Beta-grasp_dom_sf"/>
</dbReference>
<evidence type="ECO:0000256" key="5">
    <source>
        <dbReference type="ARBA" id="ARBA00022630"/>
    </source>
</evidence>
<keyword evidence="10" id="KW-0408">Iron</keyword>
<dbReference type="InterPro" id="IPR036856">
    <property type="entry name" value="Ald_Oxase/Xan_DH_a/b_sf"/>
</dbReference>
<dbReference type="InterPro" id="IPR008274">
    <property type="entry name" value="AldOxase/xan_DH_MoCoBD1"/>
</dbReference>
<dbReference type="Gene3D" id="3.10.20.30">
    <property type="match status" value="1"/>
</dbReference>
<reference evidence="16" key="1">
    <citation type="submission" date="2025-08" db="UniProtKB">
        <authorList>
            <consortium name="RefSeq"/>
        </authorList>
    </citation>
    <scope>IDENTIFICATION</scope>
</reference>
<evidence type="ECO:0000256" key="10">
    <source>
        <dbReference type="ARBA" id="ARBA00023004"/>
    </source>
</evidence>
<evidence type="ECO:0000259" key="13">
    <source>
        <dbReference type="PROSITE" id="PS51085"/>
    </source>
</evidence>
<dbReference type="InterPro" id="IPR001041">
    <property type="entry name" value="2Fe-2S_ferredoxin-type"/>
</dbReference>
<dbReference type="InterPro" id="IPR016169">
    <property type="entry name" value="FAD-bd_PCMH_sub2"/>
</dbReference>
<gene>
    <name evidence="16" type="primary">LOC101862505</name>
</gene>
<dbReference type="Pfam" id="PF00111">
    <property type="entry name" value="Fer2"/>
    <property type="match status" value="1"/>
</dbReference>
<dbReference type="InterPro" id="IPR002346">
    <property type="entry name" value="Mopterin_DH_FAD-bd"/>
</dbReference>
<dbReference type="SMART" id="SM01092">
    <property type="entry name" value="CO_deh_flav_C"/>
    <property type="match status" value="1"/>
</dbReference>
<evidence type="ECO:0000256" key="7">
    <source>
        <dbReference type="ARBA" id="ARBA00022723"/>
    </source>
</evidence>
<dbReference type="PIRSF" id="PIRSF000127">
    <property type="entry name" value="Xanthine_DH"/>
    <property type="match status" value="1"/>
</dbReference>
<dbReference type="SUPFAM" id="SSF47741">
    <property type="entry name" value="CO dehydrogenase ISP C-domain like"/>
    <property type="match status" value="1"/>
</dbReference>
<dbReference type="InterPro" id="IPR036010">
    <property type="entry name" value="2Fe-2S_ferredoxin-like_sf"/>
</dbReference>
<keyword evidence="4" id="KW-0500">Molybdenum</keyword>
<dbReference type="Gene3D" id="3.30.390.50">
    <property type="entry name" value="CO dehydrogenase flavoprotein, C-terminal domain"/>
    <property type="match status" value="1"/>
</dbReference>
<dbReference type="Pfam" id="PF20256">
    <property type="entry name" value="MoCoBD_2"/>
    <property type="match status" value="1"/>
</dbReference>
<dbReference type="InterPro" id="IPR037165">
    <property type="entry name" value="AldOxase/xan_DH_Mopterin-bd_sf"/>
</dbReference>
<evidence type="ECO:0000256" key="8">
    <source>
        <dbReference type="ARBA" id="ARBA00022827"/>
    </source>
</evidence>
<dbReference type="Proteomes" id="UP000694888">
    <property type="component" value="Unplaced"/>
</dbReference>
<dbReference type="SUPFAM" id="SSF55447">
    <property type="entry name" value="CO dehydrogenase flavoprotein C-terminal domain-like"/>
    <property type="match status" value="1"/>
</dbReference>
<dbReference type="PROSITE" id="PS51387">
    <property type="entry name" value="FAD_PCMH"/>
    <property type="match status" value="1"/>
</dbReference>
<keyword evidence="8" id="KW-0274">FAD</keyword>
<dbReference type="PROSITE" id="PS00197">
    <property type="entry name" value="2FE2S_FER_1"/>
    <property type="match status" value="1"/>
</dbReference>
<keyword evidence="5" id="KW-0285">Flavoprotein</keyword>
<dbReference type="Gene3D" id="3.90.1170.50">
    <property type="entry name" value="Aldehyde oxidase/xanthine dehydrogenase, a/b hammerhead"/>
    <property type="match status" value="1"/>
</dbReference>
<sequence>MPGLQANGSSGALSCPICSARHLPSRGSLQNGIYSCTCENCGHFFKFRAVGDVKNDITITINGTAYKVGNEFNPAFSLLEFMRAKDISVGTKGSCYEGGCGVCLVAVKLLDPITSTQKTYTVNACMLQLYTCDGIEVTTIEGLGNTTTGLHQLQRRMADYDGAQCGYCTPGQIMNMYGLLQRNPKPTMKEVEDVFDSTICRCTGYRSILDAMKSFAVDAPKKLKGGLIDIEDLEGRMCSKSGQACVGHCQDRSQAGPCSNSVPKPVHIVTDRAQWFKPLSLAELYPLLKQYAASNYRLVFGNSGWGIYAELGPWNYDILIDIRGVKDLYTIDTSASDHMTVGANVTLTALTELLENAPGTGLPYKDSVVKQLKNTASTGLRNMVSWAGNLDLKRRHHDFPSDVFTMLETIGAQVTVADGNGVSTQYSLTQFLQVDMKGKVIVSLRLPRYQTNDVIVRTYRTSPRLQLCASYIVSGFNFRVNSADNFRIIGKPTIVILGISGSLVHAVQTEGYLTGKQLGDPAVLKGALSTLSAELIPDSGTTLASPTYRKSLAIGQFYKYVLEVCKTKVNPRYVSGGQPLDRPVMTSSQTYGTLDPMEYPVSKPMHKLTADYLTTGEVRFMDDLPIIPGELFVAVVLSTQGNCKIKSINPSQALATPGVVKFIEASDIPGKNNWRPEGWYGPTNPLELLASSQIGFAGQPIGLVVAESQTIAENARFGVQIEYTDLQPVVTDLREAVQKKQFFKANTYTKGDVKAALASAPHKLTGTIYCGDQFHFFLETQCSLCQPSDTGGMEVRATTQWTDAVQEAVAQILGLPGASVTVENKRLGGGFGGKIIYNNPVSGMCALAAHLTRRPMKMRLDLHTNMKMQGKRTAYFAKYEVGFDNNGRLLGNDVTMYGDTGYAFTFDAYEGTERWIDNAYYCPNWSFTFQPCKTNKPVSTPCRSPGSIPAMFVMESIMDHVAKSLNKDQLEVKKVNLFQKGQTTLRGLVLDYCIMREVVAQLEQDISLASRKAAVEVFNKANRWKKRGIHVMPNKFGIPYFRAPHRALVDVYHGDGSVLIAHGGVDMGQGINTKAIQVCAYKLGIPVQKIKVARTSSVPNANNFTTGGSITSELACKGVIKCCEQILERMAPVRARMKDPTWEQLVAKCFQERVDLTASFTTHEEDQSRYQVYSACCTEVELDVLTGQYQILQMDYLYDGGISLNPALDMGQVEGGFIMGYGYFLHEELRFDPTSGELLTDGTWHYKPPLGKDLPIKFNIKFMKDDPAPQGVLRSKAVGEPPVALGATPLFALKRAIEAARRELGINQFFPLDAPSTVEMIQMACLNDVTKYTLGN</sequence>
<dbReference type="Gene3D" id="3.30.365.10">
    <property type="entry name" value="Aldehyde oxidase/xanthine dehydrogenase, molybdopterin binding domain"/>
    <property type="match status" value="4"/>
</dbReference>
<keyword evidence="7" id="KW-0479">Metal-binding</keyword>
<keyword evidence="15" id="KW-1185">Reference proteome</keyword>
<dbReference type="InterPro" id="IPR036683">
    <property type="entry name" value="CO_DH_flav_C_dom_sf"/>
</dbReference>
<evidence type="ECO:0000313" key="16">
    <source>
        <dbReference type="RefSeq" id="XP_012938611.1"/>
    </source>
</evidence>
<protein>
    <submittedName>
        <fullName evidence="16">Xanthine dehydrogenase/oxidase</fullName>
    </submittedName>
</protein>
<evidence type="ECO:0000256" key="12">
    <source>
        <dbReference type="ARBA" id="ARBA00034078"/>
    </source>
</evidence>
<keyword evidence="11" id="KW-0411">Iron-sulfur</keyword>
<dbReference type="Gene3D" id="3.30.465.10">
    <property type="match status" value="1"/>
</dbReference>
<feature type="domain" description="FAD-binding PCMH-type" evidence="14">
    <location>
        <begin position="268"/>
        <end position="451"/>
    </location>
</feature>
<dbReference type="Pfam" id="PF00941">
    <property type="entry name" value="FAD_binding_5"/>
    <property type="match status" value="1"/>
</dbReference>
<dbReference type="Pfam" id="PF03450">
    <property type="entry name" value="CO_deh_flav_C"/>
    <property type="match status" value="1"/>
</dbReference>
<dbReference type="Gene3D" id="3.30.43.10">
    <property type="entry name" value="Uridine Diphospho-n-acetylenolpyruvylglucosamine Reductase, domain 2"/>
    <property type="match status" value="1"/>
</dbReference>
<dbReference type="SUPFAM" id="SSF56176">
    <property type="entry name" value="FAD-binding/transporter-associated domain-like"/>
    <property type="match status" value="1"/>
</dbReference>
<dbReference type="PANTHER" id="PTHR45444:SF3">
    <property type="entry name" value="XANTHINE DEHYDROGENASE"/>
    <property type="match status" value="1"/>
</dbReference>
<dbReference type="InterPro" id="IPR002888">
    <property type="entry name" value="2Fe-2S-bd"/>
</dbReference>
<proteinExistence type="inferred from homology"/>
<dbReference type="InterPro" id="IPR016167">
    <property type="entry name" value="FAD-bd_PCMH_sub1"/>
</dbReference>
<dbReference type="SUPFAM" id="SSF54665">
    <property type="entry name" value="CO dehydrogenase molybdoprotein N-domain-like"/>
    <property type="match status" value="1"/>
</dbReference>
<dbReference type="SUPFAM" id="SSF54292">
    <property type="entry name" value="2Fe-2S ferredoxin-like"/>
    <property type="match status" value="1"/>
</dbReference>
<dbReference type="InterPro" id="IPR036884">
    <property type="entry name" value="2Fe-2S-bd_dom_sf"/>
</dbReference>
<dbReference type="Pfam" id="PF02738">
    <property type="entry name" value="MoCoBD_1"/>
    <property type="match status" value="1"/>
</dbReference>
<comment type="similarity">
    <text evidence="3">Belongs to the xanthine dehydrogenase family.</text>
</comment>
<dbReference type="SUPFAM" id="SSF56003">
    <property type="entry name" value="Molybdenum cofactor-binding domain"/>
    <property type="match status" value="1"/>
</dbReference>
<keyword evidence="6" id="KW-0001">2Fe-2S</keyword>
<comment type="cofactor">
    <cofactor evidence="2">
        <name>FAD</name>
        <dbReference type="ChEBI" id="CHEBI:57692"/>
    </cofactor>
</comment>
<dbReference type="Pfam" id="PF01799">
    <property type="entry name" value="Fer2_2"/>
    <property type="match status" value="1"/>
</dbReference>
<dbReference type="GeneID" id="101862505"/>
<comment type="cofactor">
    <cofactor evidence="1">
        <name>Mo-molybdopterin</name>
        <dbReference type="ChEBI" id="CHEBI:71302"/>
    </cofactor>
</comment>
<dbReference type="Pfam" id="PF01315">
    <property type="entry name" value="Ald_Xan_dh_C"/>
    <property type="match status" value="1"/>
</dbReference>
<keyword evidence="9" id="KW-0560">Oxidoreductase</keyword>
<organism evidence="15 16">
    <name type="scientific">Aplysia californica</name>
    <name type="common">California sea hare</name>
    <dbReference type="NCBI Taxonomy" id="6500"/>
    <lineage>
        <taxon>Eukaryota</taxon>
        <taxon>Metazoa</taxon>
        <taxon>Spiralia</taxon>
        <taxon>Lophotrochozoa</taxon>
        <taxon>Mollusca</taxon>
        <taxon>Gastropoda</taxon>
        <taxon>Heterobranchia</taxon>
        <taxon>Euthyneura</taxon>
        <taxon>Tectipleura</taxon>
        <taxon>Aplysiida</taxon>
        <taxon>Aplysioidea</taxon>
        <taxon>Aplysiidae</taxon>
        <taxon>Aplysia</taxon>
    </lineage>
</organism>
<dbReference type="InterPro" id="IPR000674">
    <property type="entry name" value="Ald_Oxase/Xan_DH_a/b"/>
</dbReference>
<dbReference type="RefSeq" id="XP_012938611.1">
    <property type="nucleotide sequence ID" value="XM_013083157.2"/>
</dbReference>
<name>A0ABM1A0Z3_APLCA</name>
<dbReference type="PROSITE" id="PS51085">
    <property type="entry name" value="2FE2S_FER_2"/>
    <property type="match status" value="1"/>
</dbReference>
<evidence type="ECO:0000256" key="9">
    <source>
        <dbReference type="ARBA" id="ARBA00023002"/>
    </source>
</evidence>
<evidence type="ECO:0000256" key="6">
    <source>
        <dbReference type="ARBA" id="ARBA00022714"/>
    </source>
</evidence>
<accession>A0ABM1A0Z3</accession>
<evidence type="ECO:0000256" key="4">
    <source>
        <dbReference type="ARBA" id="ARBA00022505"/>
    </source>
</evidence>
<dbReference type="InterPro" id="IPR016166">
    <property type="entry name" value="FAD-bd_PCMH"/>
</dbReference>
<dbReference type="CDD" id="cd00207">
    <property type="entry name" value="fer2"/>
    <property type="match status" value="1"/>
</dbReference>
<evidence type="ECO:0000256" key="3">
    <source>
        <dbReference type="ARBA" id="ARBA00006849"/>
    </source>
</evidence>
<evidence type="ECO:0000313" key="15">
    <source>
        <dbReference type="Proteomes" id="UP000694888"/>
    </source>
</evidence>
<dbReference type="InterPro" id="IPR046867">
    <property type="entry name" value="AldOxase/xan_DH_MoCoBD2"/>
</dbReference>
<dbReference type="Gene3D" id="1.10.150.120">
    <property type="entry name" value="[2Fe-2S]-binding domain"/>
    <property type="match status" value="1"/>
</dbReference>
<dbReference type="InterPro" id="IPR006058">
    <property type="entry name" value="2Fe2S_fd_BS"/>
</dbReference>
<dbReference type="InterPro" id="IPR005107">
    <property type="entry name" value="CO_DH_flav_C"/>
</dbReference>
<dbReference type="SMART" id="SM01008">
    <property type="entry name" value="Ald_Xan_dh_C"/>
    <property type="match status" value="1"/>
</dbReference>
<evidence type="ECO:0000256" key="11">
    <source>
        <dbReference type="ARBA" id="ARBA00023014"/>
    </source>
</evidence>
<dbReference type="PANTHER" id="PTHR45444">
    <property type="entry name" value="XANTHINE DEHYDROGENASE"/>
    <property type="match status" value="1"/>
</dbReference>
<dbReference type="InterPro" id="IPR016208">
    <property type="entry name" value="Ald_Oxase/xanthine_DH-like"/>
</dbReference>
<comment type="cofactor">
    <cofactor evidence="12">
        <name>[2Fe-2S] cluster</name>
        <dbReference type="ChEBI" id="CHEBI:190135"/>
    </cofactor>
</comment>